<proteinExistence type="predicted"/>
<dbReference type="Proteomes" id="UP000663852">
    <property type="component" value="Unassembled WGS sequence"/>
</dbReference>
<protein>
    <submittedName>
        <fullName evidence="1">Uncharacterized protein</fullName>
    </submittedName>
</protein>
<evidence type="ECO:0000313" key="2">
    <source>
        <dbReference type="EMBL" id="CAF1484019.1"/>
    </source>
</evidence>
<reference evidence="1" key="1">
    <citation type="submission" date="2021-02" db="EMBL/GenBank/DDBJ databases">
        <authorList>
            <person name="Nowell W R."/>
        </authorList>
    </citation>
    <scope>NUCLEOTIDE SEQUENCE</scope>
</reference>
<dbReference type="EMBL" id="CAJNOJ010000068">
    <property type="protein sequence ID" value="CAF1020550.1"/>
    <property type="molecule type" value="Genomic_DNA"/>
</dbReference>
<organism evidence="1 4">
    <name type="scientific">Adineta ricciae</name>
    <name type="common">Rotifer</name>
    <dbReference type="NCBI Taxonomy" id="249248"/>
    <lineage>
        <taxon>Eukaryota</taxon>
        <taxon>Metazoa</taxon>
        <taxon>Spiralia</taxon>
        <taxon>Gnathifera</taxon>
        <taxon>Rotifera</taxon>
        <taxon>Eurotatoria</taxon>
        <taxon>Bdelloidea</taxon>
        <taxon>Adinetida</taxon>
        <taxon>Adinetidae</taxon>
        <taxon>Adineta</taxon>
    </lineage>
</organism>
<comment type="caution">
    <text evidence="1">The sequence shown here is derived from an EMBL/GenBank/DDBJ whole genome shotgun (WGS) entry which is preliminary data.</text>
</comment>
<evidence type="ECO:0000313" key="3">
    <source>
        <dbReference type="Proteomes" id="UP000663828"/>
    </source>
</evidence>
<sequence>MPQPNKQSILTPISPPHHHKIPRNLNEIVQLCSVRCLRDESLGRQLDEITANESGSLDDFKCLFDDHLSKTDDFDATTREYEYGSKLNTIVRQLGIAENFEWLINKIFHSKEAMINLVVNSYRHQNGFDKFVLMESPNGWKLRLHIWWSDSFISFQESIHDHSWMFASNVLAGRIYSDIFQEVEPEADQAERFREHQYTSVSRSRENHSNQFQINYVKDTWLRATESSVMINAGQSYVFPQTMLHRILQPTFDEIHQNSNCGAVTLVLTAPRSRYTSRLINTCNTDYEEEQTVIRMTEFEIRRKLQYVCQYLKDRSDIPLKSPM</sequence>
<dbReference type="AlphaFoldDB" id="A0A814I786"/>
<dbReference type="Proteomes" id="UP000663828">
    <property type="component" value="Unassembled WGS sequence"/>
</dbReference>
<accession>A0A814I786</accession>
<name>A0A814I786_ADIRI</name>
<keyword evidence="3" id="KW-1185">Reference proteome</keyword>
<gene>
    <name evidence="1" type="ORF">EDS130_LOCUS15869</name>
    <name evidence="2" type="ORF">XAT740_LOCUS38696</name>
</gene>
<evidence type="ECO:0000313" key="4">
    <source>
        <dbReference type="Proteomes" id="UP000663852"/>
    </source>
</evidence>
<evidence type="ECO:0000313" key="1">
    <source>
        <dbReference type="EMBL" id="CAF1020550.1"/>
    </source>
</evidence>
<dbReference type="EMBL" id="CAJNOR010004207">
    <property type="protein sequence ID" value="CAF1484019.1"/>
    <property type="molecule type" value="Genomic_DNA"/>
</dbReference>